<gene>
    <name evidence="2" type="primary">Nfu_g_1_016647</name>
</gene>
<feature type="non-terminal residue" evidence="2">
    <location>
        <position position="44"/>
    </location>
</feature>
<keyword evidence="1" id="KW-0812">Transmembrane</keyword>
<dbReference type="EMBL" id="HAEF01006109">
    <property type="protein sequence ID" value="SBR43491.1"/>
    <property type="molecule type" value="Transcribed_RNA"/>
</dbReference>
<evidence type="ECO:0000313" key="2">
    <source>
        <dbReference type="EMBL" id="SBR43491.1"/>
    </source>
</evidence>
<reference evidence="2" key="2">
    <citation type="submission" date="2016-06" db="EMBL/GenBank/DDBJ databases">
        <title>The genome of a short-lived fish provides insights into sex chromosome evolution and the genetic control of aging.</title>
        <authorList>
            <person name="Reichwald K."/>
            <person name="Felder M."/>
            <person name="Petzold A."/>
            <person name="Koch P."/>
            <person name="Groth M."/>
            <person name="Platzer M."/>
        </authorList>
    </citation>
    <scope>NUCLEOTIDE SEQUENCE</scope>
    <source>
        <tissue evidence="2">Brain</tissue>
    </source>
</reference>
<feature type="non-terminal residue" evidence="2">
    <location>
        <position position="1"/>
    </location>
</feature>
<evidence type="ECO:0000256" key="1">
    <source>
        <dbReference type="SAM" id="Phobius"/>
    </source>
</evidence>
<feature type="transmembrane region" description="Helical" evidence="1">
    <location>
        <begin position="6"/>
        <end position="29"/>
    </location>
</feature>
<protein>
    <submittedName>
        <fullName evidence="2">Uncharacterized protein</fullName>
    </submittedName>
</protein>
<name>A0A1A8LGM2_9TELE</name>
<proteinExistence type="predicted"/>
<keyword evidence="1" id="KW-1133">Transmembrane helix</keyword>
<dbReference type="AlphaFoldDB" id="A0A1A8LGM2"/>
<reference evidence="2" key="1">
    <citation type="submission" date="2016-05" db="EMBL/GenBank/DDBJ databases">
        <authorList>
            <person name="Lavstsen T."/>
            <person name="Jespersen J.S."/>
        </authorList>
    </citation>
    <scope>NUCLEOTIDE SEQUENCE</scope>
    <source>
        <tissue evidence="2">Brain</tissue>
    </source>
</reference>
<keyword evidence="1" id="KW-0472">Membrane</keyword>
<accession>A0A1A8LGM2</accession>
<organism evidence="2">
    <name type="scientific">Nothobranchius pienaari</name>
    <dbReference type="NCBI Taxonomy" id="704102"/>
    <lineage>
        <taxon>Eukaryota</taxon>
        <taxon>Metazoa</taxon>
        <taxon>Chordata</taxon>
        <taxon>Craniata</taxon>
        <taxon>Vertebrata</taxon>
        <taxon>Euteleostomi</taxon>
        <taxon>Actinopterygii</taxon>
        <taxon>Neopterygii</taxon>
        <taxon>Teleostei</taxon>
        <taxon>Neoteleostei</taxon>
        <taxon>Acanthomorphata</taxon>
        <taxon>Ovalentaria</taxon>
        <taxon>Atherinomorphae</taxon>
        <taxon>Cyprinodontiformes</taxon>
        <taxon>Nothobranchiidae</taxon>
        <taxon>Nothobranchius</taxon>
    </lineage>
</organism>
<sequence>IIITIIMVILIKSHILFLTNSSLFFCFIYECKACLNENRNQKEP</sequence>